<dbReference type="Pfam" id="PF13361">
    <property type="entry name" value="UvrD_C"/>
    <property type="match status" value="1"/>
</dbReference>
<evidence type="ECO:0000256" key="11">
    <source>
        <dbReference type="ARBA" id="ARBA00034617"/>
    </source>
</evidence>
<dbReference type="SUPFAM" id="SSF52540">
    <property type="entry name" value="P-loop containing nucleoside triphosphate hydrolases"/>
    <property type="match status" value="1"/>
</dbReference>
<dbReference type="Pfam" id="PF12705">
    <property type="entry name" value="PDDEXK_1"/>
    <property type="match status" value="1"/>
</dbReference>
<evidence type="ECO:0000313" key="19">
    <source>
        <dbReference type="Proteomes" id="UP000547209"/>
    </source>
</evidence>
<evidence type="ECO:0000256" key="10">
    <source>
        <dbReference type="ARBA" id="ARBA00023235"/>
    </source>
</evidence>
<dbReference type="GO" id="GO:0043138">
    <property type="term" value="F:3'-5' DNA helicase activity"/>
    <property type="evidence" value="ECO:0007669"/>
    <property type="project" value="UniProtKB-UniRule"/>
</dbReference>
<evidence type="ECO:0000256" key="14">
    <source>
        <dbReference type="PROSITE-ProRule" id="PRU00560"/>
    </source>
</evidence>
<comment type="catalytic activity">
    <reaction evidence="11 13">
        <text>Couples ATP hydrolysis with the unwinding of duplex DNA by translocating in the 3'-5' direction.</text>
        <dbReference type="EC" id="5.6.2.4"/>
    </reaction>
</comment>
<keyword evidence="3 13" id="KW-0227">DNA damage</keyword>
<dbReference type="PANTHER" id="PTHR11070">
    <property type="entry name" value="UVRD / RECB / PCRA DNA HELICASE FAMILY MEMBER"/>
    <property type="match status" value="1"/>
</dbReference>
<dbReference type="GO" id="GO:0005829">
    <property type="term" value="C:cytosol"/>
    <property type="evidence" value="ECO:0007669"/>
    <property type="project" value="TreeGrafter"/>
</dbReference>
<evidence type="ECO:0000256" key="2">
    <source>
        <dbReference type="ARBA" id="ARBA00022741"/>
    </source>
</evidence>
<dbReference type="PROSITE" id="PS51198">
    <property type="entry name" value="UVRD_HELICASE_ATP_BIND"/>
    <property type="match status" value="1"/>
</dbReference>
<dbReference type="PROSITE" id="PS51217">
    <property type="entry name" value="UVRD_HELICASE_CTER"/>
    <property type="match status" value="1"/>
</dbReference>
<evidence type="ECO:0000256" key="3">
    <source>
        <dbReference type="ARBA" id="ARBA00022763"/>
    </source>
</evidence>
<keyword evidence="1 13" id="KW-0540">Nuclease</keyword>
<evidence type="ECO:0000256" key="9">
    <source>
        <dbReference type="ARBA" id="ARBA00023204"/>
    </source>
</evidence>
<gene>
    <name evidence="13" type="primary">addA</name>
    <name evidence="18" type="ORF">H7C19_32445</name>
</gene>
<dbReference type="Proteomes" id="UP000547209">
    <property type="component" value="Unassembled WGS sequence"/>
</dbReference>
<keyword evidence="8 13" id="KW-0238">DNA-binding</keyword>
<comment type="function">
    <text evidence="13">The heterodimer acts as both an ATP-dependent DNA helicase and an ATP-dependent, dual-direction single-stranded exonuclease. Recognizes the chi site generating a DNA molecule suitable for the initiation of homologous recombination. The AddA nuclease domain is required for chi fragment generation; this subunit has the helicase and 3' -&gt; 5' nuclease activities.</text>
</comment>
<accession>A0A7X0RXA3</accession>
<dbReference type="InterPro" id="IPR000212">
    <property type="entry name" value="DNA_helicase_UvrD/REP"/>
</dbReference>
<evidence type="ECO:0000256" key="15">
    <source>
        <dbReference type="SAM" id="MobiDB-lite"/>
    </source>
</evidence>
<evidence type="ECO:0000256" key="7">
    <source>
        <dbReference type="ARBA" id="ARBA00022840"/>
    </source>
</evidence>
<proteinExistence type="inferred from homology"/>
<dbReference type="EC" id="3.1.-.-" evidence="13"/>
<dbReference type="InterPro" id="IPR014152">
    <property type="entry name" value="AddA"/>
</dbReference>
<feature type="binding site" evidence="14">
    <location>
        <begin position="41"/>
        <end position="48"/>
    </location>
    <ligand>
        <name>ATP</name>
        <dbReference type="ChEBI" id="CHEBI:30616"/>
    </ligand>
</feature>
<dbReference type="FunFam" id="3.40.50.300:FF:001236">
    <property type="entry name" value="ATP-dependent helicase/nuclease subunit A"/>
    <property type="match status" value="1"/>
</dbReference>
<dbReference type="Pfam" id="PF00580">
    <property type="entry name" value="UvrD-helicase"/>
    <property type="match status" value="1"/>
</dbReference>
<evidence type="ECO:0000313" key="18">
    <source>
        <dbReference type="EMBL" id="MBB6675378.1"/>
    </source>
</evidence>
<evidence type="ECO:0000256" key="13">
    <source>
        <dbReference type="HAMAP-Rule" id="MF_01451"/>
    </source>
</evidence>
<dbReference type="RefSeq" id="WP_185673234.1">
    <property type="nucleotide sequence ID" value="NZ_JACJVP010000074.1"/>
</dbReference>
<dbReference type="Gene3D" id="3.40.50.300">
    <property type="entry name" value="P-loop containing nucleotide triphosphate hydrolases"/>
    <property type="match status" value="3"/>
</dbReference>
<dbReference type="InterPro" id="IPR011335">
    <property type="entry name" value="Restrct_endonuc-II-like"/>
</dbReference>
<evidence type="ECO:0000256" key="6">
    <source>
        <dbReference type="ARBA" id="ARBA00022839"/>
    </source>
</evidence>
<dbReference type="InterPro" id="IPR027417">
    <property type="entry name" value="P-loop_NTPase"/>
</dbReference>
<dbReference type="Gene3D" id="6.10.250.2380">
    <property type="match status" value="1"/>
</dbReference>
<feature type="region of interest" description="Disordered" evidence="15">
    <location>
        <begin position="576"/>
        <end position="600"/>
    </location>
</feature>
<dbReference type="Gene3D" id="3.90.320.10">
    <property type="match status" value="1"/>
</dbReference>
<dbReference type="InterPro" id="IPR038726">
    <property type="entry name" value="PDDEXK_AddAB-type"/>
</dbReference>
<dbReference type="InterPro" id="IPR014016">
    <property type="entry name" value="UvrD-like_ATP-bd"/>
</dbReference>
<keyword evidence="6 13" id="KW-0269">Exonuclease</keyword>
<keyword evidence="2 13" id="KW-0547">Nucleotide-binding</keyword>
<dbReference type="GO" id="GO:0005524">
    <property type="term" value="F:ATP binding"/>
    <property type="evidence" value="ECO:0007669"/>
    <property type="project" value="UniProtKB-UniRule"/>
</dbReference>
<keyword evidence="7 13" id="KW-0067">ATP-binding</keyword>
<dbReference type="CDD" id="cd17932">
    <property type="entry name" value="DEXQc_UvrD"/>
    <property type="match status" value="1"/>
</dbReference>
<dbReference type="InterPro" id="IPR011604">
    <property type="entry name" value="PDDEXK-like_dom_sf"/>
</dbReference>
<dbReference type="GO" id="GO:0033202">
    <property type="term" value="C:DNA helicase complex"/>
    <property type="evidence" value="ECO:0007669"/>
    <property type="project" value="TreeGrafter"/>
</dbReference>
<evidence type="ECO:0000259" key="16">
    <source>
        <dbReference type="PROSITE" id="PS51198"/>
    </source>
</evidence>
<name>A0A7X0RXA3_9BACL</name>
<comment type="cofactor">
    <cofactor evidence="13">
        <name>Mg(2+)</name>
        <dbReference type="ChEBI" id="CHEBI:18420"/>
    </cofactor>
</comment>
<evidence type="ECO:0000259" key="17">
    <source>
        <dbReference type="PROSITE" id="PS51217"/>
    </source>
</evidence>
<comment type="caution">
    <text evidence="18">The sequence shown here is derived from an EMBL/GenBank/DDBJ whole genome shotgun (WGS) entry which is preliminary data.</text>
</comment>
<dbReference type="EMBL" id="JACJVP010000074">
    <property type="protein sequence ID" value="MBB6675378.1"/>
    <property type="molecule type" value="Genomic_DNA"/>
</dbReference>
<dbReference type="GO" id="GO:0003690">
    <property type="term" value="F:double-stranded DNA binding"/>
    <property type="evidence" value="ECO:0007669"/>
    <property type="project" value="UniProtKB-UniRule"/>
</dbReference>
<evidence type="ECO:0000256" key="4">
    <source>
        <dbReference type="ARBA" id="ARBA00022801"/>
    </source>
</evidence>
<feature type="domain" description="UvrD-like helicase ATP-binding" evidence="16">
    <location>
        <begin position="20"/>
        <end position="505"/>
    </location>
</feature>
<keyword evidence="5 13" id="KW-0347">Helicase</keyword>
<comment type="catalytic activity">
    <reaction evidence="12 13">
        <text>ATP + H2O = ADP + phosphate + H(+)</text>
        <dbReference type="Rhea" id="RHEA:13065"/>
        <dbReference type="ChEBI" id="CHEBI:15377"/>
        <dbReference type="ChEBI" id="CHEBI:15378"/>
        <dbReference type="ChEBI" id="CHEBI:30616"/>
        <dbReference type="ChEBI" id="CHEBI:43474"/>
        <dbReference type="ChEBI" id="CHEBI:456216"/>
        <dbReference type="EC" id="5.6.2.4"/>
    </reaction>
</comment>
<keyword evidence="19" id="KW-1185">Reference proteome</keyword>
<evidence type="ECO:0000256" key="5">
    <source>
        <dbReference type="ARBA" id="ARBA00022806"/>
    </source>
</evidence>
<reference evidence="18 19" key="1">
    <citation type="submission" date="2020-08" db="EMBL/GenBank/DDBJ databases">
        <title>Cohnella phylogeny.</title>
        <authorList>
            <person name="Dunlap C."/>
        </authorList>
    </citation>
    <scope>NUCLEOTIDE SEQUENCE [LARGE SCALE GENOMIC DNA]</scope>
    <source>
        <strain evidence="18 19">DSM 28246</strain>
    </source>
</reference>
<evidence type="ECO:0000256" key="8">
    <source>
        <dbReference type="ARBA" id="ARBA00023125"/>
    </source>
</evidence>
<evidence type="ECO:0000256" key="1">
    <source>
        <dbReference type="ARBA" id="ARBA00022722"/>
    </source>
</evidence>
<dbReference type="InterPro" id="IPR014017">
    <property type="entry name" value="DNA_helicase_UvrD-like_C"/>
</dbReference>
<dbReference type="HAMAP" id="MF_01451">
    <property type="entry name" value="AddA"/>
    <property type="match status" value="1"/>
</dbReference>
<dbReference type="GO" id="GO:0000724">
    <property type="term" value="P:double-strand break repair via homologous recombination"/>
    <property type="evidence" value="ECO:0007669"/>
    <property type="project" value="UniProtKB-UniRule"/>
</dbReference>
<dbReference type="PANTHER" id="PTHR11070:SF48">
    <property type="entry name" value="ATP-DEPENDENT HELICASE_NUCLEASE SUBUNIT A"/>
    <property type="match status" value="1"/>
</dbReference>
<organism evidence="18 19">
    <name type="scientific">Cohnella nanjingensis</name>
    <dbReference type="NCBI Taxonomy" id="1387779"/>
    <lineage>
        <taxon>Bacteria</taxon>
        <taxon>Bacillati</taxon>
        <taxon>Bacillota</taxon>
        <taxon>Bacilli</taxon>
        <taxon>Bacillales</taxon>
        <taxon>Paenibacillaceae</taxon>
        <taxon>Cohnella</taxon>
    </lineage>
</organism>
<sequence length="1328" mass="145814">MSVHTEMPDLSATYAKPAGSRWTDEQWAAIAADGTRLLVAAAAGSGKTAVLVERIISRIADEARPLDVDALLVATFTKAAAAEMKERIRIALEDALERKPDSAHLRRQLALLPRASITTLHSFCMEVLEKYAPLIGLDPGFRIANETEAELMRMDTLDALFEERYETEGEHGTLARLADLFGGERSDEPLHRLALELYDFSRSHPEPDAWLARTAAGFRVANAEALADTPWVQSMRADVLLALEGAVELLRGAQGIAALPGGPQPYADTLADDLDVVLSLLETVRAKPWAQWREAFAEFAFGRLKPCRGDGYDPALQEQVKQARDDAKKTVNRLADEWFVRTPEQYASEMRALAPDMAELAALVIAFGERYEAAKRAKGLLDFGDLEHYALRILRDPASVPGRVVPSPAALDYRERFREILLDEYQDTNEVQEAIVSLIAKVEPGNVFMVGDVKQSIYRFRLAEPGLFLAKYKSYDVWTPQGTERGERTTGAGLRVDLARNFRSRARVLDAVNHVFRQIMREPVGEMNYDRRAELIYGNGYPPDELDAEDLGLTSGERNPYQVEMILIEAGAGTVDEEGDAAPAAGEREEASEAGETPAVPEEDLAAVQLEARCIAEEIRRLMGTDGSGKPPFAVYDGKSGLHRPLAYRDVVILLRAATSLAPAVLEELQGAGIPAYADLATGYFAATEVDVMLSLLHLIDNPDQDIPLAGVLRSPLVGLDAEQLARIRIVRRSGSFWDAVRTAAGDDSGTVEAELRAKLSAFAAALESWRNFARREPLGELLHMLYRDTGYYDFVGGLPGGVQRQANLRALVDRARQYERNSSFRGLFRFLRFLSRMRDTGADLGAARAIGEQEDVVRVVSIHKSKGLEFPVVFVAGLGRQFNRQDLNGMFLKHKKLGFGPRMVEQVTRVAYPTLPQLAIRRRLQAEMLAEEMRVLYVALTRPKEKLILVGTTKDAQKELQRWSRTAASAAEGLPAHAVAAASRYLDWLGPASLSAGSDWRLGTSSGAPLPASAGESGASSTPPWSCRVVPAAAFMRAAAAAAETPADGEPLWNLVQRLEPVPVAPSPAGEQAAAALSWSDPHAAAARAAAKTSITAMKQQRQPMATASDGLSPEEFNNEEARHPAWNPEELPDAATMTYRLRRPKFLSAKRLTPAERGSAVHLAMQHLPLREDLGVPDVEAWLEKLVADRILTPEQREAIGPEAIVAFGRTPLFARMRSAERLWREWPFSAGIPAEEAHPGLFEGERSQETVLIQGVIDVLFPGEDGLVLVDYKTDTVFGDAFAEAAEKHRFQMEQYAGAIGRIMGEPVAEGYIYFIDGGRTVRLF</sequence>
<dbReference type="EC" id="5.6.2.4" evidence="13"/>
<feature type="domain" description="UvrD-like helicase C-terminal" evidence="17">
    <location>
        <begin position="558"/>
        <end position="868"/>
    </location>
</feature>
<comment type="similarity">
    <text evidence="13">Belongs to the helicase family. AddA subfamily.</text>
</comment>
<comment type="subunit">
    <text evidence="13">Heterodimer of AddA and AddB/RexB.</text>
</comment>
<protein>
    <recommendedName>
        <fullName evidence="13">ATP-dependent helicase/nuclease subunit A</fullName>
        <ecNumber evidence="13">3.1.-.-</ecNumber>
        <ecNumber evidence="13">5.6.2.4</ecNumber>
    </recommendedName>
    <alternativeName>
        <fullName evidence="13">ATP-dependent helicase/nuclease AddA</fullName>
    </alternativeName>
    <alternativeName>
        <fullName evidence="13">DNA 3'-5' helicase AddA</fullName>
    </alternativeName>
</protein>
<dbReference type="GO" id="GO:0008408">
    <property type="term" value="F:3'-5' exonuclease activity"/>
    <property type="evidence" value="ECO:0007669"/>
    <property type="project" value="UniProtKB-UniRule"/>
</dbReference>
<keyword evidence="4 13" id="KW-0378">Hydrolase</keyword>
<dbReference type="SUPFAM" id="SSF52980">
    <property type="entry name" value="Restriction endonuclease-like"/>
    <property type="match status" value="1"/>
</dbReference>
<keyword evidence="10 13" id="KW-0413">Isomerase</keyword>
<evidence type="ECO:0000256" key="12">
    <source>
        <dbReference type="ARBA" id="ARBA00048988"/>
    </source>
</evidence>
<keyword evidence="9 13" id="KW-0234">DNA repair</keyword>